<evidence type="ECO:0000256" key="1">
    <source>
        <dbReference type="SAM" id="MobiDB-lite"/>
    </source>
</evidence>
<dbReference type="InterPro" id="IPR013248">
    <property type="entry name" value="Psh3/Shr3"/>
</dbReference>
<feature type="transmembrane region" description="Helical" evidence="2">
    <location>
        <begin position="57"/>
        <end position="76"/>
    </location>
</feature>
<dbReference type="GO" id="GO:0051082">
    <property type="term" value="F:unfolded protein binding"/>
    <property type="evidence" value="ECO:0007669"/>
    <property type="project" value="TreeGrafter"/>
</dbReference>
<dbReference type="PANTHER" id="PTHR28228:SF1">
    <property type="entry name" value="SECRETORY COMPONENT PROTEIN SHR3"/>
    <property type="match status" value="1"/>
</dbReference>
<evidence type="ECO:0000256" key="2">
    <source>
        <dbReference type="SAM" id="Phobius"/>
    </source>
</evidence>
<proteinExistence type="predicted"/>
<dbReference type="Pfam" id="PF08229">
    <property type="entry name" value="SHR3_chaperone"/>
    <property type="match status" value="1"/>
</dbReference>
<dbReference type="EMBL" id="LATX01001627">
    <property type="protein sequence ID" value="KTB39882.1"/>
    <property type="molecule type" value="Genomic_DNA"/>
</dbReference>
<name>A0A0W0FUQ8_MONRR</name>
<organism evidence="3 4">
    <name type="scientific">Moniliophthora roreri</name>
    <name type="common">Frosty pod rot fungus</name>
    <name type="synonym">Monilia roreri</name>
    <dbReference type="NCBI Taxonomy" id="221103"/>
    <lineage>
        <taxon>Eukaryota</taxon>
        <taxon>Fungi</taxon>
        <taxon>Dikarya</taxon>
        <taxon>Basidiomycota</taxon>
        <taxon>Agaricomycotina</taxon>
        <taxon>Agaricomycetes</taxon>
        <taxon>Agaricomycetidae</taxon>
        <taxon>Agaricales</taxon>
        <taxon>Marasmiineae</taxon>
        <taxon>Marasmiaceae</taxon>
        <taxon>Moniliophthora</taxon>
    </lineage>
</organism>
<accession>A0A0W0FUQ8</accession>
<dbReference type="GO" id="GO:0006888">
    <property type="term" value="P:endoplasmic reticulum to Golgi vesicle-mediated transport"/>
    <property type="evidence" value="ECO:0007669"/>
    <property type="project" value="TreeGrafter"/>
</dbReference>
<dbReference type="Proteomes" id="UP000054988">
    <property type="component" value="Unassembled WGS sequence"/>
</dbReference>
<keyword evidence="2" id="KW-0472">Membrane</keyword>
<evidence type="ECO:0008006" key="5">
    <source>
        <dbReference type="Google" id="ProtNLM"/>
    </source>
</evidence>
<dbReference type="AlphaFoldDB" id="A0A0W0FUQ8"/>
<gene>
    <name evidence="3" type="ORF">WG66_7583</name>
</gene>
<reference evidence="3 4" key="1">
    <citation type="submission" date="2015-12" db="EMBL/GenBank/DDBJ databases">
        <title>Draft genome sequence of Moniliophthora roreri, the causal agent of frosty pod rot of cacao.</title>
        <authorList>
            <person name="Aime M.C."/>
            <person name="Diaz-Valderrama J.R."/>
            <person name="Kijpornyongpan T."/>
            <person name="Phillips-Mora W."/>
        </authorList>
    </citation>
    <scope>NUCLEOTIDE SEQUENCE [LARGE SCALE GENOMIC DNA]</scope>
    <source>
        <strain evidence="3 4">MCA 2952</strain>
    </source>
</reference>
<dbReference type="SMART" id="SM00786">
    <property type="entry name" value="SHR3_chaperone"/>
    <property type="match status" value="1"/>
</dbReference>
<feature type="transmembrane region" description="Helical" evidence="2">
    <location>
        <begin position="6"/>
        <end position="25"/>
    </location>
</feature>
<protein>
    <recommendedName>
        <fullName evidence="5">Shr3 amino acid permease chaperone</fullName>
    </recommendedName>
</protein>
<dbReference type="GO" id="GO:0005789">
    <property type="term" value="C:endoplasmic reticulum membrane"/>
    <property type="evidence" value="ECO:0007669"/>
    <property type="project" value="TreeGrafter"/>
</dbReference>
<feature type="compositionally biased region" description="Polar residues" evidence="1">
    <location>
        <begin position="201"/>
        <end position="219"/>
    </location>
</feature>
<evidence type="ECO:0000313" key="3">
    <source>
        <dbReference type="EMBL" id="KTB39882.1"/>
    </source>
</evidence>
<keyword evidence="2" id="KW-0812">Transmembrane</keyword>
<sequence length="219" mass="23798">MGVRAAVVVSVTSFLLGALFTHWIADSITLWKSPITDTNLWIAASYYAILAKFPPQLYYLLAALVTLGGTTVLWSFRDGEAGNLMFDGGSIFLFATTVAVYSYSVIPSAFFILLIYHTTESQYFYLQTPVVSSNFTSLPPHELGDSMPLSLRTPILDLASSHLICSVALTGILGLQAGRLWAETADDDAEASIYGPDTDYKTTPSQSRGKTPNAEFNDS</sequence>
<dbReference type="PANTHER" id="PTHR28228">
    <property type="entry name" value="SECRETORY COMPONENT PROTEIN SHR3"/>
    <property type="match status" value="1"/>
</dbReference>
<keyword evidence="2" id="KW-1133">Transmembrane helix</keyword>
<comment type="caution">
    <text evidence="3">The sequence shown here is derived from an EMBL/GenBank/DDBJ whole genome shotgun (WGS) entry which is preliminary data.</text>
</comment>
<feature type="transmembrane region" description="Helical" evidence="2">
    <location>
        <begin position="91"/>
        <end position="116"/>
    </location>
</feature>
<feature type="region of interest" description="Disordered" evidence="1">
    <location>
        <begin position="192"/>
        <end position="219"/>
    </location>
</feature>
<evidence type="ECO:0000313" key="4">
    <source>
        <dbReference type="Proteomes" id="UP000054988"/>
    </source>
</evidence>